<evidence type="ECO:0000313" key="14">
    <source>
        <dbReference type="Proteomes" id="UP001162480"/>
    </source>
</evidence>
<gene>
    <name evidence="13" type="ORF">OCTVUL_1B021652</name>
</gene>
<proteinExistence type="predicted"/>
<dbReference type="GO" id="GO:0004989">
    <property type="term" value="F:octopamine receptor activity"/>
    <property type="evidence" value="ECO:0007669"/>
    <property type="project" value="InterPro"/>
</dbReference>
<keyword evidence="7" id="KW-1015">Disulfide bond</keyword>
<accession>A0AA36BRB0</accession>
<evidence type="ECO:0000256" key="8">
    <source>
        <dbReference type="ARBA" id="ARBA00023170"/>
    </source>
</evidence>
<organism evidence="13 14">
    <name type="scientific">Octopus vulgaris</name>
    <name type="common">Common octopus</name>
    <dbReference type="NCBI Taxonomy" id="6645"/>
    <lineage>
        <taxon>Eukaryota</taxon>
        <taxon>Metazoa</taxon>
        <taxon>Spiralia</taxon>
        <taxon>Lophotrochozoa</taxon>
        <taxon>Mollusca</taxon>
        <taxon>Cephalopoda</taxon>
        <taxon>Coleoidea</taxon>
        <taxon>Octopodiformes</taxon>
        <taxon>Octopoda</taxon>
        <taxon>Incirrata</taxon>
        <taxon>Octopodidae</taxon>
        <taxon>Octopus</taxon>
    </lineage>
</organism>
<keyword evidence="9" id="KW-0807">Transducer</keyword>
<sequence>MNSSKFLSKDDLFADVKVPNDSKLKEIEQNFNDSEWLNKSNPCGVNTTGWLLLEPICSTRYDSFVVFLAVAIILGFIIVLTIFGNFMVLLALYKYKGLRTLSNCLIGNLAISDFLLSVTVLPISASYDVLGYWVFGNITCMLWLCIDVLYCTASIWGLCTIAVDRYTATVYPIWYQTQDTSKRAIFYIITVWLFSIVISIAPFIGWRHMLTTFFQFNTLIKAHDCILFMTQSFVLYSAFGSFIIPMFLMFFIYVRIFMELRKRSKARQAKIQGQTQFKNSKEKSTVSSPKTEETFEMHPLEKQTTNGNMWPTDNRQSSQLLSIETDESALTDDDHADKTATLVMSSESDTTSNAKLEGQLLKCAPETTDSERELLMVTSTSHSDSEKENCTAAAPAADSKAALEKSEESANAKASKTMRQRAINIISEFSKNDSKSRKGKHRVHTLQKMPEKSTKPALMNANVKRRFEQREQRATKRMALIMAIFCLCWMPFTFMYVIRSFCSNCGINPHLQSFIIWLGYVNSTLNPLLYTIFNEDFRKAFIHIILCRKVTAKF</sequence>
<feature type="compositionally biased region" description="Basic and acidic residues" evidence="10">
    <location>
        <begin position="279"/>
        <end position="294"/>
    </location>
</feature>
<dbReference type="Proteomes" id="UP001162480">
    <property type="component" value="Chromosome 22"/>
</dbReference>
<evidence type="ECO:0000256" key="11">
    <source>
        <dbReference type="SAM" id="Phobius"/>
    </source>
</evidence>
<dbReference type="PROSITE" id="PS50262">
    <property type="entry name" value="G_PROTEIN_RECEP_F1_2"/>
    <property type="match status" value="1"/>
</dbReference>
<feature type="transmembrane region" description="Helical" evidence="11">
    <location>
        <begin position="479"/>
        <end position="498"/>
    </location>
</feature>
<evidence type="ECO:0000256" key="9">
    <source>
        <dbReference type="ARBA" id="ARBA00023224"/>
    </source>
</evidence>
<keyword evidence="5" id="KW-0297">G-protein coupled receptor</keyword>
<dbReference type="EMBL" id="OX597835">
    <property type="protein sequence ID" value="CAI9738823.1"/>
    <property type="molecule type" value="Genomic_DNA"/>
</dbReference>
<name>A0AA36BRB0_OCTVU</name>
<dbReference type="PANTHER" id="PTHR24248:SF125">
    <property type="entry name" value="DOPAMINE D2-LIKE RECEPTOR"/>
    <property type="match status" value="1"/>
</dbReference>
<evidence type="ECO:0000256" key="6">
    <source>
        <dbReference type="ARBA" id="ARBA00023136"/>
    </source>
</evidence>
<keyword evidence="8" id="KW-0675">Receptor</keyword>
<keyword evidence="2" id="KW-1003">Cell membrane</keyword>
<dbReference type="SUPFAM" id="SSF81321">
    <property type="entry name" value="Family A G protein-coupled receptor-like"/>
    <property type="match status" value="1"/>
</dbReference>
<feature type="transmembrane region" description="Helical" evidence="11">
    <location>
        <begin position="114"/>
        <end position="135"/>
    </location>
</feature>
<protein>
    <submittedName>
        <fullName evidence="13">Octopamine receptor 2-like</fullName>
    </submittedName>
</protein>
<dbReference type="PRINTS" id="PR00664">
    <property type="entry name" value="OCTOPAMINER"/>
</dbReference>
<dbReference type="PRINTS" id="PR00237">
    <property type="entry name" value="GPCRRHODOPSN"/>
</dbReference>
<feature type="region of interest" description="Disordered" evidence="10">
    <location>
        <begin position="378"/>
        <end position="417"/>
    </location>
</feature>
<dbReference type="GO" id="GO:0045202">
    <property type="term" value="C:synapse"/>
    <property type="evidence" value="ECO:0007669"/>
    <property type="project" value="GOC"/>
</dbReference>
<dbReference type="InterPro" id="IPR017452">
    <property type="entry name" value="GPCR_Rhodpsn_7TM"/>
</dbReference>
<keyword evidence="6 11" id="KW-0472">Membrane</keyword>
<feature type="transmembrane region" description="Helical" evidence="11">
    <location>
        <begin position="141"/>
        <end position="163"/>
    </location>
</feature>
<evidence type="ECO:0000256" key="1">
    <source>
        <dbReference type="ARBA" id="ARBA00004651"/>
    </source>
</evidence>
<dbReference type="Gene3D" id="1.20.1070.10">
    <property type="entry name" value="Rhodopsin 7-helix transmembrane proteins"/>
    <property type="match status" value="2"/>
</dbReference>
<evidence type="ECO:0000259" key="12">
    <source>
        <dbReference type="PROSITE" id="PS50262"/>
    </source>
</evidence>
<keyword evidence="3 11" id="KW-0812">Transmembrane</keyword>
<evidence type="ECO:0000256" key="5">
    <source>
        <dbReference type="ARBA" id="ARBA00023040"/>
    </source>
</evidence>
<dbReference type="CDD" id="cd14967">
    <property type="entry name" value="7tmA_amine_R-like"/>
    <property type="match status" value="1"/>
</dbReference>
<comment type="subcellular location">
    <subcellularLocation>
        <location evidence="1">Cell membrane</location>
        <topology evidence="1">Multi-pass membrane protein</topology>
    </subcellularLocation>
</comment>
<evidence type="ECO:0000256" key="4">
    <source>
        <dbReference type="ARBA" id="ARBA00022989"/>
    </source>
</evidence>
<keyword evidence="14" id="KW-1185">Reference proteome</keyword>
<keyword evidence="4 11" id="KW-1133">Transmembrane helix</keyword>
<feature type="transmembrane region" description="Helical" evidence="11">
    <location>
        <begin position="64"/>
        <end position="93"/>
    </location>
</feature>
<reference evidence="13" key="1">
    <citation type="submission" date="2023-08" db="EMBL/GenBank/DDBJ databases">
        <authorList>
            <person name="Alioto T."/>
            <person name="Alioto T."/>
            <person name="Gomez Garrido J."/>
        </authorList>
    </citation>
    <scope>NUCLEOTIDE SEQUENCE</scope>
</reference>
<feature type="region of interest" description="Disordered" evidence="10">
    <location>
        <begin position="271"/>
        <end position="294"/>
    </location>
</feature>
<dbReference type="InterPro" id="IPR002002">
    <property type="entry name" value="Octopmn_rcpt"/>
</dbReference>
<evidence type="ECO:0000313" key="13">
    <source>
        <dbReference type="EMBL" id="CAI9738823.1"/>
    </source>
</evidence>
<evidence type="ECO:0000256" key="10">
    <source>
        <dbReference type="SAM" id="MobiDB-lite"/>
    </source>
</evidence>
<dbReference type="GO" id="GO:0005886">
    <property type="term" value="C:plasma membrane"/>
    <property type="evidence" value="ECO:0007669"/>
    <property type="project" value="UniProtKB-SubCell"/>
</dbReference>
<dbReference type="Pfam" id="PF00001">
    <property type="entry name" value="7tm_1"/>
    <property type="match status" value="1"/>
</dbReference>
<feature type="domain" description="G-protein coupled receptors family 1 profile" evidence="12">
    <location>
        <begin position="84"/>
        <end position="530"/>
    </location>
</feature>
<evidence type="ECO:0000256" key="3">
    <source>
        <dbReference type="ARBA" id="ARBA00022692"/>
    </source>
</evidence>
<feature type="transmembrane region" description="Helical" evidence="11">
    <location>
        <begin position="233"/>
        <end position="258"/>
    </location>
</feature>
<dbReference type="AlphaFoldDB" id="A0AA36BRB0"/>
<feature type="compositionally biased region" description="Basic and acidic residues" evidence="10">
    <location>
        <begin position="401"/>
        <end position="410"/>
    </location>
</feature>
<dbReference type="InterPro" id="IPR000276">
    <property type="entry name" value="GPCR_Rhodpsn"/>
</dbReference>
<dbReference type="PANTHER" id="PTHR24248">
    <property type="entry name" value="ADRENERGIC RECEPTOR-RELATED G-PROTEIN COUPLED RECEPTOR"/>
    <property type="match status" value="1"/>
</dbReference>
<dbReference type="GO" id="GO:0001591">
    <property type="term" value="F:dopamine neurotransmitter receptor activity, coupled via Gi/Go"/>
    <property type="evidence" value="ECO:0007669"/>
    <property type="project" value="TreeGrafter"/>
</dbReference>
<evidence type="ECO:0000256" key="2">
    <source>
        <dbReference type="ARBA" id="ARBA00022475"/>
    </source>
</evidence>
<feature type="transmembrane region" description="Helical" evidence="11">
    <location>
        <begin position="184"/>
        <end position="206"/>
    </location>
</feature>
<evidence type="ECO:0000256" key="7">
    <source>
        <dbReference type="ARBA" id="ARBA00023157"/>
    </source>
</evidence>
<dbReference type="SMART" id="SM01381">
    <property type="entry name" value="7TM_GPCR_Srsx"/>
    <property type="match status" value="1"/>
</dbReference>